<dbReference type="Gene3D" id="3.40.50.1000">
    <property type="entry name" value="HAD superfamily/HAD-like"/>
    <property type="match status" value="1"/>
</dbReference>
<evidence type="ECO:0000256" key="3">
    <source>
        <dbReference type="ARBA" id="ARBA00022723"/>
    </source>
</evidence>
<dbReference type="Gene3D" id="1.10.150.240">
    <property type="entry name" value="Putative phosphatase, domain 2"/>
    <property type="match status" value="1"/>
</dbReference>
<protein>
    <submittedName>
        <fullName evidence="6">HAD family phosphatase</fullName>
    </submittedName>
</protein>
<dbReference type="PRINTS" id="PR00413">
    <property type="entry name" value="HADHALOGNASE"/>
</dbReference>
<organism evidence="6 7">
    <name type="scientific">Danxiaibacter flavus</name>
    <dbReference type="NCBI Taxonomy" id="3049108"/>
    <lineage>
        <taxon>Bacteria</taxon>
        <taxon>Pseudomonadati</taxon>
        <taxon>Bacteroidota</taxon>
        <taxon>Chitinophagia</taxon>
        <taxon>Chitinophagales</taxon>
        <taxon>Chitinophagaceae</taxon>
        <taxon>Danxiaibacter</taxon>
    </lineage>
</organism>
<dbReference type="Pfam" id="PF13419">
    <property type="entry name" value="HAD_2"/>
    <property type="match status" value="1"/>
</dbReference>
<evidence type="ECO:0000313" key="7">
    <source>
        <dbReference type="Proteomes" id="UP001560573"/>
    </source>
</evidence>
<dbReference type="InterPro" id="IPR023214">
    <property type="entry name" value="HAD_sf"/>
</dbReference>
<evidence type="ECO:0000313" key="6">
    <source>
        <dbReference type="EMBL" id="MEX6686555.1"/>
    </source>
</evidence>
<dbReference type="SFLD" id="SFLDG01129">
    <property type="entry name" value="C1.5:_HAD__Beta-PGM__Phosphata"/>
    <property type="match status" value="1"/>
</dbReference>
<dbReference type="NCBIfam" id="TIGR01509">
    <property type="entry name" value="HAD-SF-IA-v3"/>
    <property type="match status" value="1"/>
</dbReference>
<dbReference type="InterPro" id="IPR036412">
    <property type="entry name" value="HAD-like_sf"/>
</dbReference>
<dbReference type="PANTHER" id="PTHR46193:SF18">
    <property type="entry name" value="HEXITOL PHOSPHATASE B"/>
    <property type="match status" value="1"/>
</dbReference>
<name>A0ABV3ZAC9_9BACT</name>
<dbReference type="InterPro" id="IPR006439">
    <property type="entry name" value="HAD-SF_hydro_IA"/>
</dbReference>
<evidence type="ECO:0000256" key="5">
    <source>
        <dbReference type="ARBA" id="ARBA00023277"/>
    </source>
</evidence>
<dbReference type="PANTHER" id="PTHR46193">
    <property type="entry name" value="6-PHOSPHOGLUCONATE PHOSPHATASE"/>
    <property type="match status" value="1"/>
</dbReference>
<reference evidence="6 7" key="1">
    <citation type="submission" date="2023-07" db="EMBL/GenBank/DDBJ databases">
        <authorList>
            <person name="Lian W.-H."/>
        </authorList>
    </citation>
    <scope>NUCLEOTIDE SEQUENCE [LARGE SCALE GENOMIC DNA]</scope>
    <source>
        <strain evidence="6 7">SYSU DXS3180</strain>
    </source>
</reference>
<dbReference type="EMBL" id="JAULBC010000001">
    <property type="protein sequence ID" value="MEX6686555.1"/>
    <property type="molecule type" value="Genomic_DNA"/>
</dbReference>
<dbReference type="Proteomes" id="UP001560573">
    <property type="component" value="Unassembled WGS sequence"/>
</dbReference>
<proteinExistence type="inferred from homology"/>
<keyword evidence="5" id="KW-0119">Carbohydrate metabolism</keyword>
<gene>
    <name evidence="6" type="ORF">QTN47_03565</name>
</gene>
<dbReference type="InterPro" id="IPR051600">
    <property type="entry name" value="Beta-PGM-like"/>
</dbReference>
<dbReference type="SFLD" id="SFLDS00003">
    <property type="entry name" value="Haloacid_Dehalogenase"/>
    <property type="match status" value="1"/>
</dbReference>
<dbReference type="InterPro" id="IPR023198">
    <property type="entry name" value="PGP-like_dom2"/>
</dbReference>
<keyword evidence="4" id="KW-0460">Magnesium</keyword>
<dbReference type="InterPro" id="IPR041492">
    <property type="entry name" value="HAD_2"/>
</dbReference>
<dbReference type="SUPFAM" id="SSF56784">
    <property type="entry name" value="HAD-like"/>
    <property type="match status" value="1"/>
</dbReference>
<keyword evidence="3" id="KW-0479">Metal-binding</keyword>
<keyword evidence="7" id="KW-1185">Reference proteome</keyword>
<comment type="caution">
    <text evidence="6">The sequence shown here is derived from an EMBL/GenBank/DDBJ whole genome shotgun (WGS) entry which is preliminary data.</text>
</comment>
<accession>A0ABV3ZAC9</accession>
<evidence type="ECO:0000256" key="1">
    <source>
        <dbReference type="ARBA" id="ARBA00001946"/>
    </source>
</evidence>
<comment type="similarity">
    <text evidence="2">Belongs to the HAD-like hydrolase superfamily. CbbY/CbbZ/Gph/YieH family.</text>
</comment>
<dbReference type="SFLD" id="SFLDG01135">
    <property type="entry name" value="C1.5.6:_HAD__Beta-PGM__Phospha"/>
    <property type="match status" value="1"/>
</dbReference>
<sequence length="218" mass="24688">MKPQAIIFDMDGTLIDNNPYHIMAWQEFYRGLGRELTMEHYKKNMNGKVNREIFEDIFSRKLTTEELADYIDQKESLYRKLYEPHIAPISGLMDLLQSISAENIPMAVATSGLPVNIQFAFDRLSMRHYFEVVVDSTYITRGKPNPEIYLKAAELVKADPAKCVAFEDAIAGIKAAKGAGMRVVALSTTHAREDLGEADLIINDYRDITLAQIKLLLN</sequence>
<evidence type="ECO:0000256" key="2">
    <source>
        <dbReference type="ARBA" id="ARBA00006171"/>
    </source>
</evidence>
<evidence type="ECO:0000256" key="4">
    <source>
        <dbReference type="ARBA" id="ARBA00022842"/>
    </source>
</evidence>
<dbReference type="RefSeq" id="WP_369327952.1">
    <property type="nucleotide sequence ID" value="NZ_JAULBC010000001.1"/>
</dbReference>
<comment type="cofactor">
    <cofactor evidence="1">
        <name>Mg(2+)</name>
        <dbReference type="ChEBI" id="CHEBI:18420"/>
    </cofactor>
</comment>